<feature type="chain" id="PRO_5040153966" evidence="1">
    <location>
        <begin position="18"/>
        <end position="155"/>
    </location>
</feature>
<gene>
    <name evidence="2" type="ORF">BDZ94DRAFT_1308626</name>
</gene>
<dbReference type="OrthoDB" id="2948247at2759"/>
<name>A0A9P5Y553_9AGAR</name>
<keyword evidence="1" id="KW-0732">Signal</keyword>
<evidence type="ECO:0000313" key="2">
    <source>
        <dbReference type="EMBL" id="KAF9463727.1"/>
    </source>
</evidence>
<dbReference type="EMBL" id="MU150260">
    <property type="protein sequence ID" value="KAF9463727.1"/>
    <property type="molecule type" value="Genomic_DNA"/>
</dbReference>
<accession>A0A9P5Y553</accession>
<comment type="caution">
    <text evidence="2">The sequence shown here is derived from an EMBL/GenBank/DDBJ whole genome shotgun (WGS) entry which is preliminary data.</text>
</comment>
<dbReference type="Proteomes" id="UP000807353">
    <property type="component" value="Unassembled WGS sequence"/>
</dbReference>
<evidence type="ECO:0000256" key="1">
    <source>
        <dbReference type="SAM" id="SignalP"/>
    </source>
</evidence>
<feature type="signal peptide" evidence="1">
    <location>
        <begin position="1"/>
        <end position="17"/>
    </location>
</feature>
<proteinExistence type="predicted"/>
<reference evidence="2" key="1">
    <citation type="submission" date="2020-11" db="EMBL/GenBank/DDBJ databases">
        <authorList>
            <consortium name="DOE Joint Genome Institute"/>
            <person name="Ahrendt S."/>
            <person name="Riley R."/>
            <person name="Andreopoulos W."/>
            <person name="Labutti K."/>
            <person name="Pangilinan J."/>
            <person name="Ruiz-Duenas F.J."/>
            <person name="Barrasa J.M."/>
            <person name="Sanchez-Garcia M."/>
            <person name="Camarero S."/>
            <person name="Miyauchi S."/>
            <person name="Serrano A."/>
            <person name="Linde D."/>
            <person name="Babiker R."/>
            <person name="Drula E."/>
            <person name="Ayuso-Fernandez I."/>
            <person name="Pacheco R."/>
            <person name="Padilla G."/>
            <person name="Ferreira P."/>
            <person name="Barriuso J."/>
            <person name="Kellner H."/>
            <person name="Castanera R."/>
            <person name="Alfaro M."/>
            <person name="Ramirez L."/>
            <person name="Pisabarro A.G."/>
            <person name="Kuo A."/>
            <person name="Tritt A."/>
            <person name="Lipzen A."/>
            <person name="He G."/>
            <person name="Yan M."/>
            <person name="Ng V."/>
            <person name="Cullen D."/>
            <person name="Martin F."/>
            <person name="Rosso M.-N."/>
            <person name="Henrissat B."/>
            <person name="Hibbett D."/>
            <person name="Martinez A.T."/>
            <person name="Grigoriev I.V."/>
        </authorList>
    </citation>
    <scope>NUCLEOTIDE SEQUENCE</scope>
    <source>
        <strain evidence="2">CBS 247.69</strain>
    </source>
</reference>
<organism evidence="2 3">
    <name type="scientific">Collybia nuda</name>
    <dbReference type="NCBI Taxonomy" id="64659"/>
    <lineage>
        <taxon>Eukaryota</taxon>
        <taxon>Fungi</taxon>
        <taxon>Dikarya</taxon>
        <taxon>Basidiomycota</taxon>
        <taxon>Agaricomycotina</taxon>
        <taxon>Agaricomycetes</taxon>
        <taxon>Agaricomycetidae</taxon>
        <taxon>Agaricales</taxon>
        <taxon>Tricholomatineae</taxon>
        <taxon>Clitocybaceae</taxon>
        <taxon>Collybia</taxon>
    </lineage>
</organism>
<protein>
    <submittedName>
        <fullName evidence="2">Uncharacterized protein</fullName>
    </submittedName>
</protein>
<evidence type="ECO:0000313" key="3">
    <source>
        <dbReference type="Proteomes" id="UP000807353"/>
    </source>
</evidence>
<keyword evidence="3" id="KW-1185">Reference proteome</keyword>
<sequence>MFTKLAGIFTIAAMTLGSVSNAARTRWYTTRSCDGGAALDYQNLGARSSLSLIISLFKDITGCNVCVDPALDWYAVLIEGVGSDQRISSHNQNSCTPRSQVGQFYGPACNTAGATAIRSMWIACPGQKLMNENTTFITLDDTKPSGIAINTNTDF</sequence>
<dbReference type="AlphaFoldDB" id="A0A9P5Y553"/>